<organism evidence="2 3">
    <name type="scientific">Spiroplasma cantharicola</name>
    <dbReference type="NCBI Taxonomy" id="362837"/>
    <lineage>
        <taxon>Bacteria</taxon>
        <taxon>Bacillati</taxon>
        <taxon>Mycoplasmatota</taxon>
        <taxon>Mollicutes</taxon>
        <taxon>Entomoplasmatales</taxon>
        <taxon>Spiroplasmataceae</taxon>
        <taxon>Spiroplasma</taxon>
    </lineage>
</organism>
<protein>
    <submittedName>
        <fullName evidence="2">Uncharacterized protein</fullName>
    </submittedName>
</protein>
<dbReference type="AlphaFoldDB" id="A0A0M4JS12"/>
<proteinExistence type="predicted"/>
<sequence>MRKKESNIKKFVDRIFNKNNKANFKRVFLLGSIFGFVSSITLAISLPIVLKSKLEQQIYFKFDNNYFSSKEEIYEYSKLNAINNNYSFQSNIYMFDDEIFNTKDELDLYIENKFQLNEIKTKRNPNDYLINNSGELSGLVKTSSNESIQTVYKGNNDLTYLSKNDALETYTNNFQLNYEIDGQHYDNIFSAREHYLNVKLKNLESSESKTMCYEQGGMCQTQEQITSWLRNNISKGFEYQGKDFSNLNYLEFLDAMKDLDEEIINRNIQPVLNADKSSYWVTQHSKKSLSYFVGPKYFESNENVSSIAEFKPIKSYDINALMLPIWGWAFAIITTVVLDSKIKDPIGSDYEMMNYLNNTFETLNLNKEFLNVFNRDFYSIISKNLKDDLSYGLAEIEDNDLSDFYRLLISFKRFLDLTKIYDLSIKPEELEKNLKQIVVEILNSQKDFMNNFIDVKDNKEGANILLDDSISFDDIYSLFLNTSNFFNDGGTKKILWDIAEKIFRGVDAVMEKIDKISGAVKQVSENIKDSEKTKNKNESELEKNMQKNKEMITNSLVNNEKEFINAMGLDIEESNLRFSPLLIVYIAQAVSGVWNLGQMFSFISLKTYEAKLDSNQSLYYFKPTFKLPLLNISFGKVKDQSIYTLNDAPLKYFSPSIDGKEIKELYEFDGKYYKEKNKAIDDLKYSIYKKPENYLKTKQLLTSVISKDNNYMLNLPSICNSNSSTQGCLQSYEYEKKLAEEKEKYISNLFNKFYKDNGKEYYLDGFGGGYESKQIAIQELQRKADDSSNYKEIYTYEMNNNKVFKETKKEIQEFIRNNQIIEYKSIINTDLIETSYYYNLKENNGYDFKIYEMNFYGQKKYFRSYLEAINYLDNKINYQVYELDRKQTTYTYKGIEFLDEKNFKQWIDKQIEIVFEKNNIDGRGSEQNAKTYFNSLCYN</sequence>
<dbReference type="KEGG" id="scj:SCANT_v1c01610"/>
<dbReference type="PATRIC" id="fig|362837.3.peg.162"/>
<feature type="transmembrane region" description="Helical" evidence="1">
    <location>
        <begin position="27"/>
        <end position="50"/>
    </location>
</feature>
<dbReference type="STRING" id="362837.SCANT_v1c01610"/>
<keyword evidence="1" id="KW-1133">Transmembrane helix</keyword>
<gene>
    <name evidence="2" type="ORF">SCANT_v1c01610</name>
</gene>
<keyword evidence="3" id="KW-1185">Reference proteome</keyword>
<dbReference type="OrthoDB" id="386990at2"/>
<dbReference type="EMBL" id="CP012622">
    <property type="protein sequence ID" value="ALD66071.1"/>
    <property type="molecule type" value="Genomic_DNA"/>
</dbReference>
<evidence type="ECO:0000313" key="3">
    <source>
        <dbReference type="Proteomes" id="UP000063919"/>
    </source>
</evidence>
<reference evidence="2 3" key="1">
    <citation type="journal article" date="2015" name="Genome Announc.">
        <title>Complete Genome Sequence of Spiroplasma cantharicola CC-1T (DSM 21588), a Bacterium Isolated from Soldier Beetle (Cantharis carolinus).</title>
        <authorList>
            <person name="Lo W.S."/>
            <person name="Liu P.Y."/>
            <person name="Kuo C.H."/>
        </authorList>
    </citation>
    <scope>NUCLEOTIDE SEQUENCE [LARGE SCALE GENOMIC DNA]</scope>
    <source>
        <strain evidence="2 3">CC-1</strain>
    </source>
</reference>
<evidence type="ECO:0000313" key="2">
    <source>
        <dbReference type="EMBL" id="ALD66071.1"/>
    </source>
</evidence>
<name>A0A0M4JS12_9MOLU</name>
<dbReference type="RefSeq" id="WP_053945845.1">
    <property type="nucleotide sequence ID" value="NZ_CP012622.1"/>
</dbReference>
<dbReference type="Proteomes" id="UP000063919">
    <property type="component" value="Chromosome"/>
</dbReference>
<keyword evidence="1" id="KW-0812">Transmembrane</keyword>
<keyword evidence="1" id="KW-0472">Membrane</keyword>
<evidence type="ECO:0000256" key="1">
    <source>
        <dbReference type="SAM" id="Phobius"/>
    </source>
</evidence>
<accession>A0A0M4JS12</accession>